<dbReference type="STRING" id="1123024.GCA_000423625_03016"/>
<comment type="caution">
    <text evidence="2">The sequence shown here is derived from an EMBL/GenBank/DDBJ whole genome shotgun (WGS) entry which is preliminary data.</text>
</comment>
<feature type="compositionally biased region" description="Basic residues" evidence="1">
    <location>
        <begin position="70"/>
        <end position="80"/>
    </location>
</feature>
<evidence type="ECO:0000256" key="1">
    <source>
        <dbReference type="SAM" id="MobiDB-lite"/>
    </source>
</evidence>
<dbReference type="AlphaFoldDB" id="A0A511CYP5"/>
<evidence type="ECO:0000313" key="3">
    <source>
        <dbReference type="Proteomes" id="UP000321328"/>
    </source>
</evidence>
<dbReference type="EMBL" id="BJVI01000011">
    <property type="protein sequence ID" value="GEL17685.1"/>
    <property type="molecule type" value="Genomic_DNA"/>
</dbReference>
<sequence length="80" mass="8072">MAMAPPWRHLHTAALGVGVEPVGTQPAVSAPAGGEVVDTEARAALAEVLRVLEAFGLTAAPRPVGSGGGRRARHARKDGA</sequence>
<reference evidence="2 3" key="1">
    <citation type="submission" date="2019-07" db="EMBL/GenBank/DDBJ databases">
        <title>Whole genome shotgun sequence of Pseudonocardia asaccharolytica NBRC 16224.</title>
        <authorList>
            <person name="Hosoyama A."/>
            <person name="Uohara A."/>
            <person name="Ohji S."/>
            <person name="Ichikawa N."/>
        </authorList>
    </citation>
    <scope>NUCLEOTIDE SEQUENCE [LARGE SCALE GENOMIC DNA]</scope>
    <source>
        <strain evidence="2 3">NBRC 16224</strain>
    </source>
</reference>
<protein>
    <submittedName>
        <fullName evidence="2">Uncharacterized protein</fullName>
    </submittedName>
</protein>
<evidence type="ECO:0000313" key="2">
    <source>
        <dbReference type="EMBL" id="GEL17685.1"/>
    </source>
</evidence>
<name>A0A511CYP5_9PSEU</name>
<gene>
    <name evidence="2" type="ORF">PA7_15220</name>
</gene>
<keyword evidence="3" id="KW-1185">Reference proteome</keyword>
<proteinExistence type="predicted"/>
<accession>A0A511CYP5</accession>
<feature type="region of interest" description="Disordered" evidence="1">
    <location>
        <begin position="59"/>
        <end position="80"/>
    </location>
</feature>
<dbReference type="Proteomes" id="UP000321328">
    <property type="component" value="Unassembled WGS sequence"/>
</dbReference>
<organism evidence="2 3">
    <name type="scientific">Pseudonocardia asaccharolytica DSM 44247 = NBRC 16224</name>
    <dbReference type="NCBI Taxonomy" id="1123024"/>
    <lineage>
        <taxon>Bacteria</taxon>
        <taxon>Bacillati</taxon>
        <taxon>Actinomycetota</taxon>
        <taxon>Actinomycetes</taxon>
        <taxon>Pseudonocardiales</taxon>
        <taxon>Pseudonocardiaceae</taxon>
        <taxon>Pseudonocardia</taxon>
    </lineage>
</organism>